<dbReference type="Proteomes" id="UP000606044">
    <property type="component" value="Unassembled WGS sequence"/>
</dbReference>
<dbReference type="PRINTS" id="PR00119">
    <property type="entry name" value="CATATPASE"/>
</dbReference>
<dbReference type="AlphaFoldDB" id="A0A917BH08"/>
<feature type="transmembrane region" description="Helical" evidence="11">
    <location>
        <begin position="384"/>
        <end position="403"/>
    </location>
</feature>
<dbReference type="FunFam" id="2.70.150.10:FF:000020">
    <property type="entry name" value="Copper-exporting P-type ATPase A"/>
    <property type="match status" value="1"/>
</dbReference>
<dbReference type="CDD" id="cd02094">
    <property type="entry name" value="P-type_ATPase_Cu-like"/>
    <property type="match status" value="1"/>
</dbReference>
<dbReference type="Gene3D" id="2.70.150.10">
    <property type="entry name" value="Calcium-transporting ATPase, cytoplasmic transduction domain A"/>
    <property type="match status" value="1"/>
</dbReference>
<dbReference type="GO" id="GO:0005886">
    <property type="term" value="C:plasma membrane"/>
    <property type="evidence" value="ECO:0007669"/>
    <property type="project" value="UniProtKB-SubCell"/>
</dbReference>
<comment type="similarity">
    <text evidence="2 11">Belongs to the cation transport ATPase (P-type) (TC 3.A.3) family. Type IB subfamily.</text>
</comment>
<dbReference type="InterPro" id="IPR011017">
    <property type="entry name" value="TRASH_dom"/>
</dbReference>
<dbReference type="GO" id="GO:0043682">
    <property type="term" value="F:P-type divalent copper transporter activity"/>
    <property type="evidence" value="ECO:0007669"/>
    <property type="project" value="TreeGrafter"/>
</dbReference>
<evidence type="ECO:0000256" key="3">
    <source>
        <dbReference type="ARBA" id="ARBA00022475"/>
    </source>
</evidence>
<dbReference type="PANTHER" id="PTHR43520">
    <property type="entry name" value="ATP7, ISOFORM B"/>
    <property type="match status" value="1"/>
</dbReference>
<evidence type="ECO:0000256" key="4">
    <source>
        <dbReference type="ARBA" id="ARBA00022692"/>
    </source>
</evidence>
<gene>
    <name evidence="14" type="ORF">GCM10007301_00630</name>
</gene>
<dbReference type="NCBIfam" id="TIGR01511">
    <property type="entry name" value="ATPase-IB1_Cu"/>
    <property type="match status" value="1"/>
</dbReference>
<dbReference type="SFLD" id="SFLDS00003">
    <property type="entry name" value="Haloacid_Dehalogenase"/>
    <property type="match status" value="1"/>
</dbReference>
<keyword evidence="4 11" id="KW-0812">Transmembrane</keyword>
<keyword evidence="5 11" id="KW-0479">Metal-binding</keyword>
<feature type="transmembrane region" description="Helical" evidence="11">
    <location>
        <begin position="315"/>
        <end position="333"/>
    </location>
</feature>
<evidence type="ECO:0000256" key="2">
    <source>
        <dbReference type="ARBA" id="ARBA00006024"/>
    </source>
</evidence>
<dbReference type="InterPro" id="IPR044492">
    <property type="entry name" value="P_typ_ATPase_HD_dom"/>
</dbReference>
<sequence>MTHDHSSPDVGTPESGETHGSCCGGKAPLPLDLTAKAAPVAHGGDCCAGAAPQPLDLSPKAKPTAEGHGDCCGGAAPPALDLPPKAIDPVCGMSVDIATAKHRATYQGKSFYFCCNGCKTKFEADPEAQLAKAAAREQAKADAQAKTIAQTKSTSCCGGHDHDHAHHHDHAAPVAGLVKDPVCGMDVDPATAKYKSEHKGQTVYFCAASCKTKFDAHPEHYTDGGRPSVEDVPEGTIFICPMDPEIRQVGPGTCPICGMALEPEVASLDDGPNVELIDMTRRFWIGLALTLPVFVLEMGSHLFGLHLLDPQVSNYVQFLLATPVVLWAGWPFFQRGVASVKTGNLNMFTLIALGMGVAFLYSLAGTFLPGLFPHAVRGHGGAVPVYFEAAAVITVLVLLGQVLELRAREATSGAIKALLGLTPKTARRITADGNDEDVAIESIHPGDRLRLRPGEKVPVDGVVEEGRAALDESLVTGESLPVTREPGGAVIAGTLVASGGFVMRATKVGRETLLAQIVQMVAQAQRSRAPIQRLADQVSGFFVPMVLLAAVAAFVVWMWVGPEPRISFALMAAVSVVIIACPCALGLATPMSIMVGVGRGAQAGILIKSAEALERMEKVTTLVVDKTGTLTEGKPKVTAIRATGLPEDDLLRLTASLERASEHPLANAIVAEAKARSLTLAEAQDFDSPAGKGVSGTVEGRRLLIGNADFLAERGIATNTLAAEAEGLRMEGATVVFAALDGAPAGLIAIADPVKATTPDALKALAAEGVKVVMLTGDMRTTAEAVARRLGITEVEAGVLPDRKAEVVQRLRAKGEVVAMAGDGVNDAPALAAADVGIAMGTGTDVAMESAGITLLKGDLAGLAHARSLSRATMRNIRRSLFFAFIYNGAGVPLAAGVLYPVLGLLLSPMVAAAAMSLSSVSVIANALTLRRWRP</sequence>
<accession>A0A917BH08</accession>
<name>A0A917BH08_9HYPH</name>
<feature type="transmembrane region" description="Helical" evidence="11">
    <location>
        <begin position="345"/>
        <end position="364"/>
    </location>
</feature>
<feature type="transmembrane region" description="Helical" evidence="11">
    <location>
        <begin position="909"/>
        <end position="930"/>
    </location>
</feature>
<keyword evidence="9 11" id="KW-1133">Transmembrane helix</keyword>
<dbReference type="GO" id="GO:0005507">
    <property type="term" value="F:copper ion binding"/>
    <property type="evidence" value="ECO:0007669"/>
    <property type="project" value="TreeGrafter"/>
</dbReference>
<dbReference type="PANTHER" id="PTHR43520:SF8">
    <property type="entry name" value="P-TYPE CU(+) TRANSPORTER"/>
    <property type="match status" value="1"/>
</dbReference>
<dbReference type="InterPro" id="IPR023214">
    <property type="entry name" value="HAD_sf"/>
</dbReference>
<dbReference type="Pfam" id="PF19335">
    <property type="entry name" value="HMBD"/>
    <property type="match status" value="1"/>
</dbReference>
<keyword evidence="7 11" id="KW-0067">ATP-binding</keyword>
<feature type="region of interest" description="Disordered" evidence="12">
    <location>
        <begin position="1"/>
        <end position="20"/>
    </location>
</feature>
<dbReference type="InterPro" id="IPR001757">
    <property type="entry name" value="P_typ_ATPase"/>
</dbReference>
<dbReference type="SFLD" id="SFLDG00002">
    <property type="entry name" value="C1.7:_P-type_atpase_like"/>
    <property type="match status" value="1"/>
</dbReference>
<dbReference type="SUPFAM" id="SSF81653">
    <property type="entry name" value="Calcium ATPase, transduction domain A"/>
    <property type="match status" value="1"/>
</dbReference>
<feature type="transmembrane region" description="Helical" evidence="11">
    <location>
        <begin position="538"/>
        <end position="560"/>
    </location>
</feature>
<dbReference type="InterPro" id="IPR036412">
    <property type="entry name" value="HAD-like_sf"/>
</dbReference>
<dbReference type="Gene3D" id="3.40.1110.10">
    <property type="entry name" value="Calcium-transporting ATPase, cytoplasmic domain N"/>
    <property type="match status" value="1"/>
</dbReference>
<dbReference type="Gene3D" id="3.40.50.1000">
    <property type="entry name" value="HAD superfamily/HAD-like"/>
    <property type="match status" value="1"/>
</dbReference>
<dbReference type="InterPro" id="IPR023298">
    <property type="entry name" value="ATPase_P-typ_TM_dom_sf"/>
</dbReference>
<dbReference type="Pfam" id="PF04945">
    <property type="entry name" value="YHS"/>
    <property type="match status" value="2"/>
</dbReference>
<feature type="transmembrane region" description="Helical" evidence="11">
    <location>
        <begin position="566"/>
        <end position="589"/>
    </location>
</feature>
<dbReference type="InterPro" id="IPR045800">
    <property type="entry name" value="HMBD"/>
</dbReference>
<reference evidence="14" key="1">
    <citation type="journal article" date="2014" name="Int. J. Syst. Evol. Microbiol.">
        <title>Complete genome sequence of Corynebacterium casei LMG S-19264T (=DSM 44701T), isolated from a smear-ripened cheese.</title>
        <authorList>
            <consortium name="US DOE Joint Genome Institute (JGI-PGF)"/>
            <person name="Walter F."/>
            <person name="Albersmeier A."/>
            <person name="Kalinowski J."/>
            <person name="Ruckert C."/>
        </authorList>
    </citation>
    <scope>NUCLEOTIDE SEQUENCE</scope>
    <source>
        <strain evidence="14">CCM 7897</strain>
    </source>
</reference>
<evidence type="ECO:0000256" key="1">
    <source>
        <dbReference type="ARBA" id="ARBA00004651"/>
    </source>
</evidence>
<comment type="subcellular location">
    <subcellularLocation>
        <location evidence="1">Cell membrane</location>
        <topology evidence="1">Multi-pass membrane protein</topology>
    </subcellularLocation>
</comment>
<dbReference type="GO" id="GO:0055070">
    <property type="term" value="P:copper ion homeostasis"/>
    <property type="evidence" value="ECO:0007669"/>
    <property type="project" value="TreeGrafter"/>
</dbReference>
<feature type="domain" description="TRASH" evidence="13">
    <location>
        <begin position="88"/>
        <end position="126"/>
    </location>
</feature>
<dbReference type="RefSeq" id="WP_188574328.1">
    <property type="nucleotide sequence ID" value="NZ_BMCT01000001.1"/>
</dbReference>
<dbReference type="GO" id="GO:0016491">
    <property type="term" value="F:oxidoreductase activity"/>
    <property type="evidence" value="ECO:0007669"/>
    <property type="project" value="InterPro"/>
</dbReference>
<dbReference type="InterPro" id="IPR012348">
    <property type="entry name" value="RNR-like"/>
</dbReference>
<protein>
    <submittedName>
        <fullName evidence="14">Copper-translocating P-type ATPase</fullName>
    </submittedName>
</protein>
<evidence type="ECO:0000256" key="12">
    <source>
        <dbReference type="SAM" id="MobiDB-lite"/>
    </source>
</evidence>
<dbReference type="EMBL" id="BMCT01000001">
    <property type="protein sequence ID" value="GGF45007.1"/>
    <property type="molecule type" value="Genomic_DNA"/>
</dbReference>
<dbReference type="Pfam" id="PF00122">
    <property type="entry name" value="E1-E2_ATPase"/>
    <property type="match status" value="1"/>
</dbReference>
<dbReference type="InterPro" id="IPR027256">
    <property type="entry name" value="P-typ_ATPase_IB"/>
</dbReference>
<dbReference type="NCBIfam" id="TIGR01525">
    <property type="entry name" value="ATPase-IB_hvy"/>
    <property type="match status" value="1"/>
</dbReference>
<evidence type="ECO:0000259" key="13">
    <source>
        <dbReference type="SMART" id="SM00746"/>
    </source>
</evidence>
<dbReference type="InterPro" id="IPR008250">
    <property type="entry name" value="ATPase_P-typ_transduc_dom_A_sf"/>
</dbReference>
<dbReference type="PRINTS" id="PR00943">
    <property type="entry name" value="CUATPASE"/>
</dbReference>
<organism evidence="14 15">
    <name type="scientific">Azorhizobium oxalatiphilum</name>
    <dbReference type="NCBI Taxonomy" id="980631"/>
    <lineage>
        <taxon>Bacteria</taxon>
        <taxon>Pseudomonadati</taxon>
        <taxon>Pseudomonadota</taxon>
        <taxon>Alphaproteobacteria</taxon>
        <taxon>Hyphomicrobiales</taxon>
        <taxon>Xanthobacteraceae</taxon>
        <taxon>Azorhizobium</taxon>
    </lineage>
</organism>
<feature type="transmembrane region" description="Helical" evidence="11">
    <location>
        <begin position="283"/>
        <end position="303"/>
    </location>
</feature>
<dbReference type="SMART" id="SM00746">
    <property type="entry name" value="TRASH"/>
    <property type="match status" value="2"/>
</dbReference>
<dbReference type="InterPro" id="IPR007029">
    <property type="entry name" value="YHS_dom"/>
</dbReference>
<dbReference type="InterPro" id="IPR018303">
    <property type="entry name" value="ATPase_P-typ_P_site"/>
</dbReference>
<comment type="caution">
    <text evidence="14">The sequence shown here is derived from an EMBL/GenBank/DDBJ whole genome shotgun (WGS) entry which is preliminary data.</text>
</comment>
<keyword evidence="3 11" id="KW-1003">Cell membrane</keyword>
<evidence type="ECO:0000256" key="7">
    <source>
        <dbReference type="ARBA" id="ARBA00022840"/>
    </source>
</evidence>
<dbReference type="SFLD" id="SFLDF00027">
    <property type="entry name" value="p-type_atpase"/>
    <property type="match status" value="1"/>
</dbReference>
<reference evidence="14" key="2">
    <citation type="submission" date="2020-09" db="EMBL/GenBank/DDBJ databases">
        <authorList>
            <person name="Sun Q."/>
            <person name="Sedlacek I."/>
        </authorList>
    </citation>
    <scope>NUCLEOTIDE SEQUENCE</scope>
    <source>
        <strain evidence="14">CCM 7897</strain>
    </source>
</reference>
<evidence type="ECO:0000256" key="9">
    <source>
        <dbReference type="ARBA" id="ARBA00022989"/>
    </source>
</evidence>
<feature type="transmembrane region" description="Helical" evidence="11">
    <location>
        <begin position="881"/>
        <end position="903"/>
    </location>
</feature>
<dbReference type="GO" id="GO:0016887">
    <property type="term" value="F:ATP hydrolysis activity"/>
    <property type="evidence" value="ECO:0007669"/>
    <property type="project" value="InterPro"/>
</dbReference>
<dbReference type="Pfam" id="PF00702">
    <property type="entry name" value="Hydrolase"/>
    <property type="match status" value="1"/>
</dbReference>
<dbReference type="GO" id="GO:0005524">
    <property type="term" value="F:ATP binding"/>
    <property type="evidence" value="ECO:0007669"/>
    <property type="project" value="UniProtKB-UniRule"/>
</dbReference>
<evidence type="ECO:0000256" key="8">
    <source>
        <dbReference type="ARBA" id="ARBA00022967"/>
    </source>
</evidence>
<keyword evidence="8" id="KW-1278">Translocase</keyword>
<evidence type="ECO:0000256" key="5">
    <source>
        <dbReference type="ARBA" id="ARBA00022723"/>
    </source>
</evidence>
<evidence type="ECO:0000256" key="11">
    <source>
        <dbReference type="RuleBase" id="RU362081"/>
    </source>
</evidence>
<keyword evidence="10 11" id="KW-0472">Membrane</keyword>
<dbReference type="NCBIfam" id="TIGR01494">
    <property type="entry name" value="ATPase_P-type"/>
    <property type="match status" value="1"/>
</dbReference>
<dbReference type="GO" id="GO:0060003">
    <property type="term" value="P:copper ion export"/>
    <property type="evidence" value="ECO:0007669"/>
    <property type="project" value="UniProtKB-ARBA"/>
</dbReference>
<proteinExistence type="inferred from homology"/>
<dbReference type="SUPFAM" id="SSF47240">
    <property type="entry name" value="Ferritin-like"/>
    <property type="match status" value="2"/>
</dbReference>
<dbReference type="PROSITE" id="PS00154">
    <property type="entry name" value="ATPASE_E1_E2"/>
    <property type="match status" value="1"/>
</dbReference>
<dbReference type="InterPro" id="IPR023299">
    <property type="entry name" value="ATPase_P-typ_cyto_dom_N"/>
</dbReference>
<dbReference type="SUPFAM" id="SSF56784">
    <property type="entry name" value="HAD-like"/>
    <property type="match status" value="1"/>
</dbReference>
<evidence type="ECO:0000256" key="6">
    <source>
        <dbReference type="ARBA" id="ARBA00022741"/>
    </source>
</evidence>
<evidence type="ECO:0000256" key="10">
    <source>
        <dbReference type="ARBA" id="ARBA00023136"/>
    </source>
</evidence>
<dbReference type="Gene3D" id="1.10.620.20">
    <property type="entry name" value="Ribonucleotide Reductase, subunit A"/>
    <property type="match status" value="2"/>
</dbReference>
<evidence type="ECO:0000313" key="14">
    <source>
        <dbReference type="EMBL" id="GGF45007.1"/>
    </source>
</evidence>
<dbReference type="InterPro" id="IPR059000">
    <property type="entry name" value="ATPase_P-type_domA"/>
</dbReference>
<dbReference type="InterPro" id="IPR009078">
    <property type="entry name" value="Ferritin-like_SF"/>
</dbReference>
<keyword evidence="15" id="KW-1185">Reference proteome</keyword>
<feature type="domain" description="TRASH" evidence="13">
    <location>
        <begin position="180"/>
        <end position="218"/>
    </location>
</feature>
<evidence type="ECO:0000313" key="15">
    <source>
        <dbReference type="Proteomes" id="UP000606044"/>
    </source>
</evidence>
<keyword evidence="6 11" id="KW-0547">Nucleotide-binding</keyword>
<dbReference type="SUPFAM" id="SSF81665">
    <property type="entry name" value="Calcium ATPase, transmembrane domain M"/>
    <property type="match status" value="1"/>
</dbReference>